<feature type="coiled-coil region" evidence="1">
    <location>
        <begin position="389"/>
        <end position="490"/>
    </location>
</feature>
<organism evidence="4 5">
    <name type="scientific">Aspergillus brasiliensis (strain CBS 101740 / IMI 381727 / IBT 21946)</name>
    <dbReference type="NCBI Taxonomy" id="767769"/>
    <lineage>
        <taxon>Eukaryota</taxon>
        <taxon>Fungi</taxon>
        <taxon>Dikarya</taxon>
        <taxon>Ascomycota</taxon>
        <taxon>Pezizomycotina</taxon>
        <taxon>Eurotiomycetes</taxon>
        <taxon>Eurotiomycetidae</taxon>
        <taxon>Eurotiales</taxon>
        <taxon>Aspergillaceae</taxon>
        <taxon>Aspergillus</taxon>
        <taxon>Aspergillus subgen. Circumdati</taxon>
    </lineage>
</organism>
<dbReference type="VEuPathDB" id="FungiDB:ASPBRDRAFT_107440"/>
<reference evidence="5" key="1">
    <citation type="journal article" date="2017" name="Genome Biol.">
        <title>Comparative genomics reveals high biological diversity and specific adaptations in the industrially and medically important fungal genus Aspergillus.</title>
        <authorList>
            <person name="de Vries R.P."/>
            <person name="Riley R."/>
            <person name="Wiebenga A."/>
            <person name="Aguilar-Osorio G."/>
            <person name="Amillis S."/>
            <person name="Uchima C.A."/>
            <person name="Anderluh G."/>
            <person name="Asadollahi M."/>
            <person name="Askin M."/>
            <person name="Barry K."/>
            <person name="Battaglia E."/>
            <person name="Bayram O."/>
            <person name="Benocci T."/>
            <person name="Braus-Stromeyer S.A."/>
            <person name="Caldana C."/>
            <person name="Canovas D."/>
            <person name="Cerqueira G.C."/>
            <person name="Chen F."/>
            <person name="Chen W."/>
            <person name="Choi C."/>
            <person name="Clum A."/>
            <person name="Dos Santos R.A."/>
            <person name="Damasio A.R."/>
            <person name="Diallinas G."/>
            <person name="Emri T."/>
            <person name="Fekete E."/>
            <person name="Flipphi M."/>
            <person name="Freyberg S."/>
            <person name="Gallo A."/>
            <person name="Gournas C."/>
            <person name="Habgood R."/>
            <person name="Hainaut M."/>
            <person name="Harispe M.L."/>
            <person name="Henrissat B."/>
            <person name="Hilden K.S."/>
            <person name="Hope R."/>
            <person name="Hossain A."/>
            <person name="Karabika E."/>
            <person name="Karaffa L."/>
            <person name="Karanyi Z."/>
            <person name="Krasevec N."/>
            <person name="Kuo A."/>
            <person name="Kusch H."/>
            <person name="LaButti K."/>
            <person name="Lagendijk E.L."/>
            <person name="Lapidus A."/>
            <person name="Levasseur A."/>
            <person name="Lindquist E."/>
            <person name="Lipzen A."/>
            <person name="Logrieco A.F."/>
            <person name="MacCabe A."/>
            <person name="Maekelae M.R."/>
            <person name="Malavazi I."/>
            <person name="Melin P."/>
            <person name="Meyer V."/>
            <person name="Mielnichuk N."/>
            <person name="Miskei M."/>
            <person name="Molnar A.P."/>
            <person name="Mule G."/>
            <person name="Ngan C.Y."/>
            <person name="Orejas M."/>
            <person name="Orosz E."/>
            <person name="Ouedraogo J.P."/>
            <person name="Overkamp K.M."/>
            <person name="Park H.-S."/>
            <person name="Perrone G."/>
            <person name="Piumi F."/>
            <person name="Punt P.J."/>
            <person name="Ram A.F."/>
            <person name="Ramon A."/>
            <person name="Rauscher S."/>
            <person name="Record E."/>
            <person name="Riano-Pachon D.M."/>
            <person name="Robert V."/>
            <person name="Roehrig J."/>
            <person name="Ruller R."/>
            <person name="Salamov A."/>
            <person name="Salih N.S."/>
            <person name="Samson R.A."/>
            <person name="Sandor E."/>
            <person name="Sanguinetti M."/>
            <person name="Schuetze T."/>
            <person name="Sepcic K."/>
            <person name="Shelest E."/>
            <person name="Sherlock G."/>
            <person name="Sophianopoulou V."/>
            <person name="Squina F.M."/>
            <person name="Sun H."/>
            <person name="Susca A."/>
            <person name="Todd R.B."/>
            <person name="Tsang A."/>
            <person name="Unkles S.E."/>
            <person name="van de Wiele N."/>
            <person name="van Rossen-Uffink D."/>
            <person name="Oliveira J.V."/>
            <person name="Vesth T.C."/>
            <person name="Visser J."/>
            <person name="Yu J.-H."/>
            <person name="Zhou M."/>
            <person name="Andersen M.R."/>
            <person name="Archer D.B."/>
            <person name="Baker S.E."/>
            <person name="Benoit I."/>
            <person name="Brakhage A.A."/>
            <person name="Braus G.H."/>
            <person name="Fischer R."/>
            <person name="Frisvad J.C."/>
            <person name="Goldman G.H."/>
            <person name="Houbraken J."/>
            <person name="Oakley B."/>
            <person name="Pocsi I."/>
            <person name="Scazzocchio C."/>
            <person name="Seiboth B."/>
            <person name="vanKuyk P.A."/>
            <person name="Wortman J."/>
            <person name="Dyer P.S."/>
            <person name="Grigoriev I.V."/>
        </authorList>
    </citation>
    <scope>NUCLEOTIDE SEQUENCE [LARGE SCALE GENOMIC DNA]</scope>
    <source>
        <strain evidence="5">CBS 101740 / IMI 381727 / IBT 21946</strain>
    </source>
</reference>
<gene>
    <name evidence="4" type="ORF">ASPBRDRAFT_107440</name>
</gene>
<evidence type="ECO:0000313" key="4">
    <source>
        <dbReference type="EMBL" id="OJJ77721.1"/>
    </source>
</evidence>
<dbReference type="Proteomes" id="UP000184499">
    <property type="component" value="Unassembled WGS sequence"/>
</dbReference>
<proteinExistence type="predicted"/>
<dbReference type="OMA" id="WDKRTRE"/>
<accession>A0A1L9V1E6</accession>
<dbReference type="OrthoDB" id="4510215at2759"/>
<feature type="region of interest" description="Disordered" evidence="2">
    <location>
        <begin position="798"/>
        <end position="820"/>
    </location>
</feature>
<keyword evidence="5" id="KW-1185">Reference proteome</keyword>
<dbReference type="STRING" id="767769.A0A1L9V1E6"/>
<feature type="non-terminal residue" evidence="4">
    <location>
        <position position="820"/>
    </location>
</feature>
<dbReference type="RefSeq" id="XP_067484968.1">
    <property type="nucleotide sequence ID" value="XM_067616582.1"/>
</dbReference>
<feature type="coiled-coil region" evidence="1">
    <location>
        <begin position="635"/>
        <end position="694"/>
    </location>
</feature>
<feature type="non-terminal residue" evidence="4">
    <location>
        <position position="1"/>
    </location>
</feature>
<name>A0A1L9V1E6_ASPBC</name>
<feature type="coiled-coil region" evidence="1">
    <location>
        <begin position="761"/>
        <end position="788"/>
    </location>
</feature>
<dbReference type="AlphaFoldDB" id="A0A1L9V1E6"/>
<keyword evidence="3" id="KW-1133">Transmembrane helix</keyword>
<dbReference type="GeneID" id="93569070"/>
<feature type="transmembrane region" description="Helical" evidence="3">
    <location>
        <begin position="206"/>
        <end position="227"/>
    </location>
</feature>
<evidence type="ECO:0000256" key="2">
    <source>
        <dbReference type="SAM" id="MobiDB-lite"/>
    </source>
</evidence>
<evidence type="ECO:0000256" key="1">
    <source>
        <dbReference type="SAM" id="Coils"/>
    </source>
</evidence>
<sequence length="820" mass="92389">TPSEQKLLYGRTLDPEQDWLEIRAVLDLTPRPVLVFGFFVISSFVALYHKMIISCGLLGCKLLAAVLSPVKSFVACSDALKRWMITSQMSRRLSALGEWYLPANRPIATIVRCFTTLVMVVWSCQDILLPSYHFLYGVAGGMGPAGGNHSEYCDYLDRGSPAGRWSSSRRLQGFHCQGIYTGAELNLEDYVPKLSGGDGNLPHLRILSFASVFIILASMVALIVIALPQSSIIKCTKMLRSARLVLKNGAEDKPHPQDLALLQQVELLSAKVGTYEAMLDEVRGQLAAKTDEANGLQARHDRLWSTAKMLGARCEEAKVAQKEHLMQTTKLRQELAQVNYKLMTAQEELRGVQNNSYSRDQTVANRVAELEEQLALKSDEADANSRGQVESLKADLQVKTQELNAIARRLVTAEAQTGKTCDSEQLRVAEERLAEKDAQIEELKQRLHAQEQHTREELKQRLQAQEQQFREELKERLQAQEQQSVQKLTTAAGKLADRDVVIQKFQEQVQFCETQCQMQAAQLGAAEQEVFGLQAEREELERRYREKEGEVGCVEKQYEALFDEHMKLTGQYASLKSSVEQNPGAQEALDLRVEVAAIEALCDEKMREAEEEMVAAKIGHREAMEGLRKAYDGWIEQERAAANEAQRRLREEIKEMSQQVGIALRDAQRFQKQKEGIEAEMDKLKGVNDVLQHRLSFWEVESESSQAIPKRRTGDLGSLATALDQSRVTVSQQQTEINGLRALLHQAQTASVPSAPSPPSDQALRDSVNRLRQALEAEKRQRTEDQIRWTRQVRELEEETRRLRVSSSNSAQALARRRPG</sequence>
<feature type="coiled-coil region" evidence="1">
    <location>
        <begin position="523"/>
        <end position="557"/>
    </location>
</feature>
<evidence type="ECO:0000256" key="3">
    <source>
        <dbReference type="SAM" id="Phobius"/>
    </source>
</evidence>
<keyword evidence="3" id="KW-0472">Membrane</keyword>
<evidence type="ECO:0000313" key="5">
    <source>
        <dbReference type="Proteomes" id="UP000184499"/>
    </source>
</evidence>
<protein>
    <submittedName>
        <fullName evidence="4">Uncharacterized protein</fullName>
    </submittedName>
</protein>
<feature type="transmembrane region" description="Helical" evidence="3">
    <location>
        <begin position="33"/>
        <end position="53"/>
    </location>
</feature>
<keyword evidence="1" id="KW-0175">Coiled coil</keyword>
<dbReference type="EMBL" id="KV878679">
    <property type="protein sequence ID" value="OJJ77721.1"/>
    <property type="molecule type" value="Genomic_DNA"/>
</dbReference>
<keyword evidence="3" id="KW-0812">Transmembrane</keyword>